<gene>
    <name evidence="1" type="ORF">F6J89_23500</name>
</gene>
<sequence length="259" mass="29038">LCAKAIQAKFQGNPLMQGLNRVFPDFMPEQVRQLAYYSGLGQFWRVMSDIFMDLSERYNQGEIKFIPQVVEHILAGLVAAANKPITYAPDIRGQRYEIIPKSVGLTFLSDTGIPYAEAVFFRGTPFLGTVSYNAQANQISPDQSRFTYGALYADPLPVGGAGIPPTLLMQDMRHFLPDYLHDVYKRAPRSEDDLLVQICETFQKSMFCVTTAVILGLAPHPLDSEDNEQQEANQAYLEGWMDRLLTSRLIAVNSCDVNT</sequence>
<organism evidence="1">
    <name type="scientific">Symploca sp. SIO1C4</name>
    <dbReference type="NCBI Taxonomy" id="2607765"/>
    <lineage>
        <taxon>Bacteria</taxon>
        <taxon>Bacillati</taxon>
        <taxon>Cyanobacteriota</taxon>
        <taxon>Cyanophyceae</taxon>
        <taxon>Coleofasciculales</taxon>
        <taxon>Coleofasciculaceae</taxon>
        <taxon>Symploca</taxon>
    </lineage>
</organism>
<evidence type="ECO:0000313" key="1">
    <source>
        <dbReference type="EMBL" id="NER30502.1"/>
    </source>
</evidence>
<dbReference type="AlphaFoldDB" id="A0A6B3NIZ9"/>
<protein>
    <submittedName>
        <fullName evidence="1">CO2 hydration protein</fullName>
    </submittedName>
</protein>
<accession>A0A6B3NIZ9</accession>
<proteinExistence type="predicted"/>
<dbReference type="InterPro" id="IPR010220">
    <property type="entry name" value="CO2_hydration"/>
</dbReference>
<name>A0A6B3NIZ9_9CYAN</name>
<comment type="caution">
    <text evidence="1">The sequence shown here is derived from an EMBL/GenBank/DDBJ whole genome shotgun (WGS) entry which is preliminary data.</text>
</comment>
<feature type="non-terminal residue" evidence="1">
    <location>
        <position position="1"/>
    </location>
</feature>
<reference evidence="1" key="1">
    <citation type="submission" date="2019-11" db="EMBL/GenBank/DDBJ databases">
        <title>Genomic insights into an expanded diversity of filamentous marine cyanobacteria reveals the extraordinary biosynthetic potential of Moorea and Okeania.</title>
        <authorList>
            <person name="Ferreira Leao T."/>
            <person name="Wang M."/>
            <person name="Moss N."/>
            <person name="Da Silva R."/>
            <person name="Sanders J."/>
            <person name="Nurk S."/>
            <person name="Gurevich A."/>
            <person name="Humphrey G."/>
            <person name="Reher R."/>
            <person name="Zhu Q."/>
            <person name="Belda-Ferre P."/>
            <person name="Glukhov E."/>
            <person name="Rex R."/>
            <person name="Dorrestein P.C."/>
            <person name="Knight R."/>
            <person name="Pevzner P."/>
            <person name="Gerwick W.H."/>
            <person name="Gerwick L."/>
        </authorList>
    </citation>
    <scope>NUCLEOTIDE SEQUENCE</scope>
    <source>
        <strain evidence="1">SIO1C4</strain>
    </source>
</reference>
<dbReference type="EMBL" id="JAAHFQ010000574">
    <property type="protein sequence ID" value="NER30502.1"/>
    <property type="molecule type" value="Genomic_DNA"/>
</dbReference>
<dbReference type="Pfam" id="PF10216">
    <property type="entry name" value="ChpXY"/>
    <property type="match status" value="1"/>
</dbReference>
<dbReference type="NCBIfam" id="TIGR01964">
    <property type="entry name" value="chpXY"/>
    <property type="match status" value="1"/>
</dbReference>